<keyword evidence="2" id="KW-1185">Reference proteome</keyword>
<accession>A0A3M7RP12</accession>
<dbReference type="Proteomes" id="UP000276133">
    <property type="component" value="Unassembled WGS sequence"/>
</dbReference>
<sequence>MTRNHRNVVCALACPCVGPALFRASSRALSCRAALYPALYLSLSLYLSLGPCGLWTESGAACAPGTRSAAISQAAWPPLPLGLNIIILYSNRNLLLLRHSDAFGGDMTRACSIKMYRPRYDTFLRASSAFFSSISSLGIPYSLSCASKSSSHRSPIKSLALVFPKKPVSIICIDFPSGYF</sequence>
<name>A0A3M7RP12_BRAPC</name>
<dbReference type="EMBL" id="REGN01002959">
    <property type="protein sequence ID" value="RNA25219.1"/>
    <property type="molecule type" value="Genomic_DNA"/>
</dbReference>
<comment type="caution">
    <text evidence="1">The sequence shown here is derived from an EMBL/GenBank/DDBJ whole genome shotgun (WGS) entry which is preliminary data.</text>
</comment>
<protein>
    <submittedName>
        <fullName evidence="1">Uncharacterized protein</fullName>
    </submittedName>
</protein>
<proteinExistence type="predicted"/>
<dbReference type="AlphaFoldDB" id="A0A3M7RP12"/>
<gene>
    <name evidence="1" type="ORF">BpHYR1_007746</name>
</gene>
<reference evidence="1 2" key="1">
    <citation type="journal article" date="2018" name="Sci. Rep.">
        <title>Genomic signatures of local adaptation to the degree of environmental predictability in rotifers.</title>
        <authorList>
            <person name="Franch-Gras L."/>
            <person name="Hahn C."/>
            <person name="Garcia-Roger E.M."/>
            <person name="Carmona M.J."/>
            <person name="Serra M."/>
            <person name="Gomez A."/>
        </authorList>
    </citation>
    <scope>NUCLEOTIDE SEQUENCE [LARGE SCALE GENOMIC DNA]</scope>
    <source>
        <strain evidence="1">HYR1</strain>
    </source>
</reference>
<evidence type="ECO:0000313" key="2">
    <source>
        <dbReference type="Proteomes" id="UP000276133"/>
    </source>
</evidence>
<organism evidence="1 2">
    <name type="scientific">Brachionus plicatilis</name>
    <name type="common">Marine rotifer</name>
    <name type="synonym">Brachionus muelleri</name>
    <dbReference type="NCBI Taxonomy" id="10195"/>
    <lineage>
        <taxon>Eukaryota</taxon>
        <taxon>Metazoa</taxon>
        <taxon>Spiralia</taxon>
        <taxon>Gnathifera</taxon>
        <taxon>Rotifera</taxon>
        <taxon>Eurotatoria</taxon>
        <taxon>Monogononta</taxon>
        <taxon>Pseudotrocha</taxon>
        <taxon>Ploima</taxon>
        <taxon>Brachionidae</taxon>
        <taxon>Brachionus</taxon>
    </lineage>
</organism>
<evidence type="ECO:0000313" key="1">
    <source>
        <dbReference type="EMBL" id="RNA25219.1"/>
    </source>
</evidence>